<dbReference type="InterPro" id="IPR052905">
    <property type="entry name" value="LD-transpeptidase_YkuD-like"/>
</dbReference>
<evidence type="ECO:0000256" key="3">
    <source>
        <dbReference type="ARBA" id="ARBA00022679"/>
    </source>
</evidence>
<dbReference type="EMBL" id="WTYD01000001">
    <property type="protein sequence ID" value="MXO52491.1"/>
    <property type="molecule type" value="Genomic_DNA"/>
</dbReference>
<evidence type="ECO:0000256" key="9">
    <source>
        <dbReference type="SAM" id="SignalP"/>
    </source>
</evidence>
<evidence type="ECO:0000313" key="12">
    <source>
        <dbReference type="Proteomes" id="UP000430272"/>
    </source>
</evidence>
<reference evidence="11 12" key="1">
    <citation type="submission" date="2019-12" db="EMBL/GenBank/DDBJ databases">
        <title>Genomic-based taxomic classification of the family Erythrobacteraceae.</title>
        <authorList>
            <person name="Xu L."/>
        </authorList>
    </citation>
    <scope>NUCLEOTIDE SEQUENCE [LARGE SCALE GENOMIC DNA]</scope>
    <source>
        <strain evidence="11 12">JCM 17468</strain>
    </source>
</reference>
<protein>
    <submittedName>
        <fullName evidence="11">L,D-transpeptidase family protein</fullName>
    </submittedName>
</protein>
<dbReference type="UniPathway" id="UPA00219"/>
<sequence length="497" mass="53739">MRGLKAGAAGIALAAFAVASNGAVAQSNGVQSSGPENLLPPEPAKVERALPDYTELQAKQPRPVAPAPAPAPKPTSAQPSVADSFGDVRMVSGEVVQEVPSLVGEWSLAEAQALAKFIDGIGAEGLMPKDYGREALAAAIAQGEGPALNQIASERFVWLVEDMRDGRTPMDGRKQWFAMDPDADRMPTHILLERALASGDIAGTLTALDPVHPDYALLKAELAKTPATNAAKRKLIMANMDRWRWLPQDLGKKYLMTNVPEYQLRLTVNDKIIKNYRTIVGKPGSTATPQLAEMVEGVIFNPTWTVPQSIVKGEGLGARVLGNPAWARQNGYKATRAENGFVTVVQQPGPTNSLGLMKLDMPNRHAIFLHDTPSRHLFAQDARALSHGCIRVQGARELAMTMAILGNMQSKDDIPGIQQEVQDIAASGEYTSYPISNQWPVYITYFTMARDVDGKMATFKDIYGRDDAVLASFDAPRKANRSRVQDEEVIPIEAPGA</sequence>
<feature type="compositionally biased region" description="Pro residues" evidence="8">
    <location>
        <begin position="63"/>
        <end position="73"/>
    </location>
</feature>
<dbReference type="GO" id="GO:0009252">
    <property type="term" value="P:peptidoglycan biosynthetic process"/>
    <property type="evidence" value="ECO:0007669"/>
    <property type="project" value="UniProtKB-UniPathway"/>
</dbReference>
<feature type="active site" description="Proton donor/acceptor" evidence="7">
    <location>
        <position position="370"/>
    </location>
</feature>
<feature type="region of interest" description="Disordered" evidence="8">
    <location>
        <begin position="25"/>
        <end position="82"/>
    </location>
</feature>
<dbReference type="Pfam" id="PF03734">
    <property type="entry name" value="YkuD"/>
    <property type="match status" value="1"/>
</dbReference>
<proteinExistence type="inferred from homology"/>
<keyword evidence="4 7" id="KW-0133">Cell shape</keyword>
<evidence type="ECO:0000256" key="2">
    <source>
        <dbReference type="ARBA" id="ARBA00005992"/>
    </source>
</evidence>
<dbReference type="Pfam" id="PF20142">
    <property type="entry name" value="Scaffold"/>
    <property type="match status" value="1"/>
</dbReference>
<dbReference type="SUPFAM" id="SSF141523">
    <property type="entry name" value="L,D-transpeptidase catalytic domain-like"/>
    <property type="match status" value="1"/>
</dbReference>
<keyword evidence="3" id="KW-0808">Transferase</keyword>
<dbReference type="GO" id="GO:0016740">
    <property type="term" value="F:transferase activity"/>
    <property type="evidence" value="ECO:0007669"/>
    <property type="project" value="UniProtKB-KW"/>
</dbReference>
<feature type="domain" description="L,D-TPase catalytic" evidence="10">
    <location>
        <begin position="253"/>
        <end position="415"/>
    </location>
</feature>
<feature type="chain" id="PRO_5032391269" evidence="9">
    <location>
        <begin position="26"/>
        <end position="497"/>
    </location>
</feature>
<comment type="pathway">
    <text evidence="1 7">Cell wall biogenesis; peptidoglycan biosynthesis.</text>
</comment>
<dbReference type="GO" id="GO:0004180">
    <property type="term" value="F:carboxypeptidase activity"/>
    <property type="evidence" value="ECO:0007669"/>
    <property type="project" value="UniProtKB-ARBA"/>
</dbReference>
<dbReference type="AlphaFoldDB" id="A0A844Y3B9"/>
<evidence type="ECO:0000256" key="5">
    <source>
        <dbReference type="ARBA" id="ARBA00022984"/>
    </source>
</evidence>
<dbReference type="InterPro" id="IPR038063">
    <property type="entry name" value="Transpep_catalytic_dom"/>
</dbReference>
<dbReference type="PANTHER" id="PTHR41533">
    <property type="entry name" value="L,D-TRANSPEPTIDASE HI_1667-RELATED"/>
    <property type="match status" value="1"/>
</dbReference>
<accession>A0A844Y3B9</accession>
<evidence type="ECO:0000256" key="7">
    <source>
        <dbReference type="PROSITE-ProRule" id="PRU01373"/>
    </source>
</evidence>
<dbReference type="OrthoDB" id="9778545at2"/>
<keyword evidence="12" id="KW-1185">Reference proteome</keyword>
<dbReference type="GO" id="GO:0071555">
    <property type="term" value="P:cell wall organization"/>
    <property type="evidence" value="ECO:0007669"/>
    <property type="project" value="UniProtKB-UniRule"/>
</dbReference>
<keyword evidence="9" id="KW-0732">Signal</keyword>
<dbReference type="GO" id="GO:0008360">
    <property type="term" value="P:regulation of cell shape"/>
    <property type="evidence" value="ECO:0007669"/>
    <property type="project" value="UniProtKB-UniRule"/>
</dbReference>
<evidence type="ECO:0000259" key="10">
    <source>
        <dbReference type="PROSITE" id="PS52029"/>
    </source>
</evidence>
<feature type="compositionally biased region" description="Polar residues" evidence="8">
    <location>
        <begin position="26"/>
        <end position="35"/>
    </location>
</feature>
<comment type="caution">
    <text evidence="11">The sequence shown here is derived from an EMBL/GenBank/DDBJ whole genome shotgun (WGS) entry which is preliminary data.</text>
</comment>
<evidence type="ECO:0000256" key="8">
    <source>
        <dbReference type="SAM" id="MobiDB-lite"/>
    </source>
</evidence>
<evidence type="ECO:0000256" key="6">
    <source>
        <dbReference type="ARBA" id="ARBA00023316"/>
    </source>
</evidence>
<dbReference type="PROSITE" id="PS52029">
    <property type="entry name" value="LD_TPASE"/>
    <property type="match status" value="1"/>
</dbReference>
<evidence type="ECO:0000313" key="11">
    <source>
        <dbReference type="EMBL" id="MXO52491.1"/>
    </source>
</evidence>
<keyword evidence="6 7" id="KW-0961">Cell wall biogenesis/degradation</keyword>
<dbReference type="PANTHER" id="PTHR41533:SF2">
    <property type="entry name" value="BLR7131 PROTEIN"/>
    <property type="match status" value="1"/>
</dbReference>
<dbReference type="Proteomes" id="UP000430272">
    <property type="component" value="Unassembled WGS sequence"/>
</dbReference>
<dbReference type="InterPro" id="IPR045380">
    <property type="entry name" value="LD_TPept_scaffold_dom"/>
</dbReference>
<feature type="active site" description="Nucleophile" evidence="7">
    <location>
        <position position="389"/>
    </location>
</feature>
<dbReference type="CDD" id="cd16913">
    <property type="entry name" value="YkuD_like"/>
    <property type="match status" value="1"/>
</dbReference>
<evidence type="ECO:0000256" key="1">
    <source>
        <dbReference type="ARBA" id="ARBA00004752"/>
    </source>
</evidence>
<evidence type="ECO:0000256" key="4">
    <source>
        <dbReference type="ARBA" id="ARBA00022960"/>
    </source>
</evidence>
<name>A0A844Y3B9_9SPHN</name>
<dbReference type="Gene3D" id="2.40.440.10">
    <property type="entry name" value="L,D-transpeptidase catalytic domain-like"/>
    <property type="match status" value="1"/>
</dbReference>
<feature type="signal peptide" evidence="9">
    <location>
        <begin position="1"/>
        <end position="25"/>
    </location>
</feature>
<comment type="similarity">
    <text evidence="2">Belongs to the YkuD family.</text>
</comment>
<dbReference type="InterPro" id="IPR005490">
    <property type="entry name" value="LD_TPept_cat_dom"/>
</dbReference>
<dbReference type="RefSeq" id="WP_160659471.1">
    <property type="nucleotide sequence ID" value="NZ_BAABDV010000001.1"/>
</dbReference>
<gene>
    <name evidence="11" type="ORF">GRI47_00525</name>
</gene>
<organism evidence="11 12">
    <name type="scientific">Qipengyuania pelagi</name>
    <dbReference type="NCBI Taxonomy" id="994320"/>
    <lineage>
        <taxon>Bacteria</taxon>
        <taxon>Pseudomonadati</taxon>
        <taxon>Pseudomonadota</taxon>
        <taxon>Alphaproteobacteria</taxon>
        <taxon>Sphingomonadales</taxon>
        <taxon>Erythrobacteraceae</taxon>
        <taxon>Qipengyuania</taxon>
    </lineage>
</organism>
<keyword evidence="5 7" id="KW-0573">Peptidoglycan synthesis</keyword>